<keyword evidence="3" id="KW-1185">Reference proteome</keyword>
<feature type="compositionally biased region" description="Polar residues" evidence="1">
    <location>
        <begin position="70"/>
        <end position="84"/>
    </location>
</feature>
<proteinExistence type="predicted"/>
<protein>
    <submittedName>
        <fullName evidence="4">Mastermind-like 3</fullName>
    </submittedName>
</protein>
<organism evidence="4">
    <name type="scientific">Haemonchus placei</name>
    <name type="common">Barber's pole worm</name>
    <dbReference type="NCBI Taxonomy" id="6290"/>
    <lineage>
        <taxon>Eukaryota</taxon>
        <taxon>Metazoa</taxon>
        <taxon>Ecdysozoa</taxon>
        <taxon>Nematoda</taxon>
        <taxon>Chromadorea</taxon>
        <taxon>Rhabditida</taxon>
        <taxon>Rhabditina</taxon>
        <taxon>Rhabditomorpha</taxon>
        <taxon>Strongyloidea</taxon>
        <taxon>Trichostrongylidae</taxon>
        <taxon>Haemonchus</taxon>
    </lineage>
</organism>
<feature type="region of interest" description="Disordered" evidence="1">
    <location>
        <begin position="1"/>
        <end position="92"/>
    </location>
</feature>
<evidence type="ECO:0000313" key="3">
    <source>
        <dbReference type="Proteomes" id="UP000268014"/>
    </source>
</evidence>
<feature type="compositionally biased region" description="Polar residues" evidence="1">
    <location>
        <begin position="20"/>
        <end position="35"/>
    </location>
</feature>
<reference evidence="2 3" key="2">
    <citation type="submission" date="2018-11" db="EMBL/GenBank/DDBJ databases">
        <authorList>
            <consortium name="Pathogen Informatics"/>
        </authorList>
    </citation>
    <scope>NUCLEOTIDE SEQUENCE [LARGE SCALE GENOMIC DNA]</scope>
    <source>
        <strain evidence="2 3">MHpl1</strain>
    </source>
</reference>
<sequence>RSPATTIPSSPQYPNPNSYGFPNSHGSSGNITMSPQCMMPMTPPAHKSPAFHQQSVVQSPQQHQAVASPLSSGQHHQMLNQRAQVPSALSCPQPVNHHSNISFDQVSRFFGVNHTDLRTNT</sequence>
<name>A0A0N4VYG6_HAEPC</name>
<evidence type="ECO:0000256" key="1">
    <source>
        <dbReference type="SAM" id="MobiDB-lite"/>
    </source>
</evidence>
<dbReference type="WBParaSite" id="HPLM_0000233701-mRNA-1">
    <property type="protein sequence ID" value="HPLM_0000233701-mRNA-1"/>
    <property type="gene ID" value="HPLM_0000233701"/>
</dbReference>
<dbReference type="Proteomes" id="UP000268014">
    <property type="component" value="Unassembled WGS sequence"/>
</dbReference>
<dbReference type="EMBL" id="UZAF01004592">
    <property type="protein sequence ID" value="VDO14208.1"/>
    <property type="molecule type" value="Genomic_DNA"/>
</dbReference>
<dbReference type="AlphaFoldDB" id="A0A0N4VYG6"/>
<dbReference type="OrthoDB" id="5874630at2759"/>
<accession>A0A0N4VYG6</accession>
<feature type="compositionally biased region" description="Low complexity" evidence="1">
    <location>
        <begin position="8"/>
        <end position="19"/>
    </location>
</feature>
<evidence type="ECO:0000313" key="4">
    <source>
        <dbReference type="WBParaSite" id="HPLM_0000233701-mRNA-1"/>
    </source>
</evidence>
<evidence type="ECO:0000313" key="2">
    <source>
        <dbReference type="EMBL" id="VDO14208.1"/>
    </source>
</evidence>
<reference evidence="4" key="1">
    <citation type="submission" date="2017-02" db="UniProtKB">
        <authorList>
            <consortium name="WormBaseParasite"/>
        </authorList>
    </citation>
    <scope>IDENTIFICATION</scope>
</reference>
<gene>
    <name evidence="2" type="ORF">HPLM_LOCUS2334</name>
</gene>
<feature type="compositionally biased region" description="Low complexity" evidence="1">
    <location>
        <begin position="52"/>
        <end position="69"/>
    </location>
</feature>